<dbReference type="HOGENOM" id="CLU_977564_0_0_1"/>
<evidence type="ECO:0000256" key="1">
    <source>
        <dbReference type="SAM" id="MobiDB-lite"/>
    </source>
</evidence>
<feature type="compositionally biased region" description="Basic and acidic residues" evidence="1">
    <location>
        <begin position="21"/>
        <end position="32"/>
    </location>
</feature>
<organism evidence="4 5">
    <name type="scientific">Lottia gigantea</name>
    <name type="common">Giant owl limpet</name>
    <dbReference type="NCBI Taxonomy" id="225164"/>
    <lineage>
        <taxon>Eukaryota</taxon>
        <taxon>Metazoa</taxon>
        <taxon>Spiralia</taxon>
        <taxon>Lophotrochozoa</taxon>
        <taxon>Mollusca</taxon>
        <taxon>Gastropoda</taxon>
        <taxon>Patellogastropoda</taxon>
        <taxon>Lottioidea</taxon>
        <taxon>Lottiidae</taxon>
        <taxon>Lottia</taxon>
    </lineage>
</organism>
<accession>V4ATP3</accession>
<dbReference type="SMART" id="SM00254">
    <property type="entry name" value="ShKT"/>
    <property type="match status" value="2"/>
</dbReference>
<dbReference type="InterPro" id="IPR001007">
    <property type="entry name" value="VWF_dom"/>
</dbReference>
<protein>
    <recommendedName>
        <fullName evidence="6">VWFC domain-containing protein</fullName>
    </recommendedName>
</protein>
<dbReference type="InterPro" id="IPR003582">
    <property type="entry name" value="ShKT_dom"/>
</dbReference>
<dbReference type="GeneID" id="20237953"/>
<name>V4ATP3_LOTGI</name>
<dbReference type="OrthoDB" id="6114916at2759"/>
<evidence type="ECO:0000313" key="4">
    <source>
        <dbReference type="EMBL" id="ESO98285.1"/>
    </source>
</evidence>
<feature type="domain" description="VWFC" evidence="3">
    <location>
        <begin position="216"/>
        <end position="283"/>
    </location>
</feature>
<dbReference type="CTD" id="20237953"/>
<reference evidence="4 5" key="1">
    <citation type="journal article" date="2013" name="Nature">
        <title>Insights into bilaterian evolution from three spiralian genomes.</title>
        <authorList>
            <person name="Simakov O."/>
            <person name="Marletaz F."/>
            <person name="Cho S.J."/>
            <person name="Edsinger-Gonzales E."/>
            <person name="Havlak P."/>
            <person name="Hellsten U."/>
            <person name="Kuo D.H."/>
            <person name="Larsson T."/>
            <person name="Lv J."/>
            <person name="Arendt D."/>
            <person name="Savage R."/>
            <person name="Osoegawa K."/>
            <person name="de Jong P."/>
            <person name="Grimwood J."/>
            <person name="Chapman J.A."/>
            <person name="Shapiro H."/>
            <person name="Aerts A."/>
            <person name="Otillar R.P."/>
            <person name="Terry A.Y."/>
            <person name="Boore J.L."/>
            <person name="Grigoriev I.V."/>
            <person name="Lindberg D.R."/>
            <person name="Seaver E.C."/>
            <person name="Weisblat D.A."/>
            <person name="Putnam N.H."/>
            <person name="Rokhsar D.S."/>
        </authorList>
    </citation>
    <scope>NUCLEOTIDE SEQUENCE [LARGE SCALE GENOMIC DNA]</scope>
</reference>
<dbReference type="GO" id="GO:0006629">
    <property type="term" value="P:lipid metabolic process"/>
    <property type="evidence" value="ECO:0007669"/>
    <property type="project" value="InterPro"/>
</dbReference>
<dbReference type="GO" id="GO:0035556">
    <property type="term" value="P:intracellular signal transduction"/>
    <property type="evidence" value="ECO:0007669"/>
    <property type="project" value="InterPro"/>
</dbReference>
<feature type="region of interest" description="Disordered" evidence="1">
    <location>
        <begin position="1"/>
        <end position="32"/>
    </location>
</feature>
<dbReference type="SUPFAM" id="SSF57603">
    <property type="entry name" value="FnI-like domain"/>
    <property type="match status" value="1"/>
</dbReference>
<gene>
    <name evidence="4" type="ORF">LOTGIDRAFT_159081</name>
</gene>
<dbReference type="OMA" id="IYEGWAK"/>
<dbReference type="GO" id="GO:0004435">
    <property type="term" value="F:phosphatidylinositol-4,5-bisphosphate phospholipase C activity"/>
    <property type="evidence" value="ECO:0007669"/>
    <property type="project" value="InterPro"/>
</dbReference>
<evidence type="ECO:0000259" key="2">
    <source>
        <dbReference type="PROSITE" id="PS50008"/>
    </source>
</evidence>
<dbReference type="Proteomes" id="UP000030746">
    <property type="component" value="Unassembled WGS sequence"/>
</dbReference>
<feature type="domain" description="PI-PLC Y-box" evidence="2">
    <location>
        <begin position="215"/>
        <end position="273"/>
    </location>
</feature>
<dbReference type="RefSeq" id="XP_009050989.1">
    <property type="nucleotide sequence ID" value="XM_009052741.1"/>
</dbReference>
<dbReference type="InterPro" id="IPR001711">
    <property type="entry name" value="PLipase_C_Pinositol-sp_Y"/>
</dbReference>
<dbReference type="AlphaFoldDB" id="V4ATP3"/>
<sequence>MIPGGVTRTHAANSSAPIHDLSAKPTDDPHRTPKKCVDTLKNCASYPAEICTSADYRFWMEDHCCAFCSGDRPTGTVPYVPPTHSGICDNQIDCDVYEDSACVGVFTPWAFDKCPLRCGYCSHPEPCFDKIDYCDQYTKDVCIVDTYRIWARRNCRKYCGICYSTGTYVEPTVNPHHVHTEAPYTGSTIAPIEGPGKIIASQQTFLVEGPPSALPDRCMYKGNNYMPNQKWNDGCSYVCSCFDTKTNRMICTDRCSNWDIQLPIKNCSLVQEPGECCKRLECEPE</sequence>
<dbReference type="PROSITE" id="PS50184">
    <property type="entry name" value="VWFC_2"/>
    <property type="match status" value="1"/>
</dbReference>
<proteinExistence type="predicted"/>
<dbReference type="KEGG" id="lgi:LOTGIDRAFT_159081"/>
<dbReference type="Pfam" id="PF01549">
    <property type="entry name" value="ShK"/>
    <property type="match status" value="2"/>
</dbReference>
<evidence type="ECO:0000259" key="3">
    <source>
        <dbReference type="PROSITE" id="PS50184"/>
    </source>
</evidence>
<dbReference type="EMBL" id="KB201262">
    <property type="protein sequence ID" value="ESO98285.1"/>
    <property type="molecule type" value="Genomic_DNA"/>
</dbReference>
<keyword evidence="5" id="KW-1185">Reference proteome</keyword>
<dbReference type="PROSITE" id="PS50008">
    <property type="entry name" value="PIPLC_Y_DOMAIN"/>
    <property type="match status" value="1"/>
</dbReference>
<dbReference type="STRING" id="225164.V4ATP3"/>
<evidence type="ECO:0000313" key="5">
    <source>
        <dbReference type="Proteomes" id="UP000030746"/>
    </source>
</evidence>
<evidence type="ECO:0008006" key="6">
    <source>
        <dbReference type="Google" id="ProtNLM"/>
    </source>
</evidence>